<dbReference type="PANTHER" id="PTHR10642">
    <property type="entry name" value="RIBONUCLEASE H1"/>
    <property type="match status" value="1"/>
</dbReference>
<keyword evidence="6" id="KW-0255">Endonuclease</keyword>
<dbReference type="CDD" id="cd09276">
    <property type="entry name" value="Rnase_HI_RT_non_LTR"/>
    <property type="match status" value="1"/>
</dbReference>
<dbReference type="InterPro" id="IPR050092">
    <property type="entry name" value="RNase_H"/>
</dbReference>
<comment type="similarity">
    <text evidence="2">Belongs to the RNase H family.</text>
</comment>
<keyword evidence="4" id="KW-0540">Nuclease</keyword>
<dbReference type="EC" id="3.1.26.4" evidence="3"/>
<dbReference type="InterPro" id="IPR012337">
    <property type="entry name" value="RNaseH-like_sf"/>
</dbReference>
<evidence type="ECO:0000256" key="2">
    <source>
        <dbReference type="ARBA" id="ARBA00005300"/>
    </source>
</evidence>
<proteinExistence type="inferred from homology"/>
<dbReference type="Gene3D" id="3.30.420.10">
    <property type="entry name" value="Ribonuclease H-like superfamily/Ribonuclease H"/>
    <property type="match status" value="1"/>
</dbReference>
<comment type="catalytic activity">
    <reaction evidence="1">
        <text>Endonucleolytic cleavage to 5'-phosphomonoester.</text>
        <dbReference type="EC" id="3.1.26.4"/>
    </reaction>
</comment>
<protein>
    <recommendedName>
        <fullName evidence="3">ribonuclease H</fullName>
        <ecNumber evidence="3">3.1.26.4</ecNumber>
    </recommendedName>
</protein>
<dbReference type="AlphaFoldDB" id="A0A8D9AWA7"/>
<evidence type="ECO:0000256" key="6">
    <source>
        <dbReference type="ARBA" id="ARBA00022759"/>
    </source>
</evidence>
<accession>A0A8D9AWA7</accession>
<dbReference type="GO" id="GO:0004523">
    <property type="term" value="F:RNA-DNA hybrid ribonuclease activity"/>
    <property type="evidence" value="ECO:0007669"/>
    <property type="project" value="UniProtKB-EC"/>
</dbReference>
<evidence type="ECO:0000256" key="4">
    <source>
        <dbReference type="ARBA" id="ARBA00022722"/>
    </source>
</evidence>
<dbReference type="InterPro" id="IPR036397">
    <property type="entry name" value="RNaseH_sf"/>
</dbReference>
<keyword evidence="7" id="KW-0378">Hydrolase</keyword>
<dbReference type="GO" id="GO:0043137">
    <property type="term" value="P:DNA replication, removal of RNA primer"/>
    <property type="evidence" value="ECO:0007669"/>
    <property type="project" value="TreeGrafter"/>
</dbReference>
<dbReference type="SUPFAM" id="SSF53098">
    <property type="entry name" value="Ribonuclease H-like"/>
    <property type="match status" value="1"/>
</dbReference>
<evidence type="ECO:0000256" key="1">
    <source>
        <dbReference type="ARBA" id="ARBA00000077"/>
    </source>
</evidence>
<dbReference type="InterPro" id="IPR002156">
    <property type="entry name" value="RNaseH_domain"/>
</dbReference>
<evidence type="ECO:0000256" key="7">
    <source>
        <dbReference type="ARBA" id="ARBA00022801"/>
    </source>
</evidence>
<dbReference type="GO" id="GO:0003676">
    <property type="term" value="F:nucleic acid binding"/>
    <property type="evidence" value="ECO:0007669"/>
    <property type="project" value="InterPro"/>
</dbReference>
<dbReference type="PANTHER" id="PTHR10642:SF26">
    <property type="entry name" value="RIBONUCLEASE H1"/>
    <property type="match status" value="1"/>
</dbReference>
<reference evidence="9" key="1">
    <citation type="submission" date="2021-05" db="EMBL/GenBank/DDBJ databases">
        <authorList>
            <person name="Alioto T."/>
            <person name="Alioto T."/>
            <person name="Gomez Garrido J."/>
        </authorList>
    </citation>
    <scope>NUCLEOTIDE SEQUENCE</scope>
</reference>
<dbReference type="Pfam" id="PF00075">
    <property type="entry name" value="RNase_H"/>
    <property type="match status" value="1"/>
</dbReference>
<dbReference type="EMBL" id="HBUF01586755">
    <property type="protein sequence ID" value="CAG6772105.1"/>
    <property type="molecule type" value="Transcribed_RNA"/>
</dbReference>
<dbReference type="PROSITE" id="PS50879">
    <property type="entry name" value="RNASE_H_1"/>
    <property type="match status" value="1"/>
</dbReference>
<dbReference type="GO" id="GO:0046872">
    <property type="term" value="F:metal ion binding"/>
    <property type="evidence" value="ECO:0007669"/>
    <property type="project" value="UniProtKB-KW"/>
</dbReference>
<sequence length="346" mass="39325">MAASSITPQKKNKIFYSIIKKKQNLPESFQMLEKPVNPIELINIDHNLTIEEGFRKEDVAPTVAKAKALEMIHTKYPIDQWTHIYTDGSMQNPDQGAGAGVTSELFSFYKGLGPLTTNFDGETEAIKIAVQQLLFRTDKFTKAVILTDCKAAIQAIISSEETPTNQTKEIRDIIKQLKCLKKQITLQWIPAHCGIHGNETADLLAKKGTEIVNSSLKNIPFHSMKRIIKYKYNQDHKEWIKKEANDKKWKDILTKPDIIPELPRKSAVASFRLLTGHDCLAEHLNRIGCRTTPTCPLCDLNKNMNAEHIAVCPNLIDNENITAKYWDARRKLTQIRQSQSIRKQHA</sequence>
<keyword evidence="5" id="KW-0479">Metal-binding</keyword>
<feature type="domain" description="RNase H type-1" evidence="8">
    <location>
        <begin position="78"/>
        <end position="210"/>
    </location>
</feature>
<evidence type="ECO:0000256" key="3">
    <source>
        <dbReference type="ARBA" id="ARBA00012180"/>
    </source>
</evidence>
<evidence type="ECO:0000259" key="8">
    <source>
        <dbReference type="PROSITE" id="PS50879"/>
    </source>
</evidence>
<organism evidence="9">
    <name type="scientific">Cacopsylla melanoneura</name>
    <dbReference type="NCBI Taxonomy" id="428564"/>
    <lineage>
        <taxon>Eukaryota</taxon>
        <taxon>Metazoa</taxon>
        <taxon>Ecdysozoa</taxon>
        <taxon>Arthropoda</taxon>
        <taxon>Hexapoda</taxon>
        <taxon>Insecta</taxon>
        <taxon>Pterygota</taxon>
        <taxon>Neoptera</taxon>
        <taxon>Paraneoptera</taxon>
        <taxon>Hemiptera</taxon>
        <taxon>Sternorrhyncha</taxon>
        <taxon>Psylloidea</taxon>
        <taxon>Psyllidae</taxon>
        <taxon>Psyllinae</taxon>
        <taxon>Cacopsylla</taxon>
    </lineage>
</organism>
<evidence type="ECO:0000256" key="5">
    <source>
        <dbReference type="ARBA" id="ARBA00022723"/>
    </source>
</evidence>
<evidence type="ECO:0000313" key="9">
    <source>
        <dbReference type="EMBL" id="CAG6772105.1"/>
    </source>
</evidence>
<name>A0A8D9AWA7_9HEMI</name>